<protein>
    <submittedName>
        <fullName evidence="2">UDP-galactose/UDP-glucose transporter 4-like isoform X2</fullName>
    </submittedName>
</protein>
<name>A0AC58RMR9_TOBAC</name>
<evidence type="ECO:0000313" key="2">
    <source>
        <dbReference type="RefSeq" id="XP_075074009.1"/>
    </source>
</evidence>
<proteinExistence type="predicted"/>
<evidence type="ECO:0000313" key="1">
    <source>
        <dbReference type="Proteomes" id="UP000790787"/>
    </source>
</evidence>
<dbReference type="Proteomes" id="UP000790787">
    <property type="component" value="Chromosome 7"/>
</dbReference>
<reference evidence="1" key="1">
    <citation type="journal article" date="2014" name="Nat. Commun.">
        <title>The tobacco genome sequence and its comparison with those of tomato and potato.</title>
        <authorList>
            <person name="Sierro N."/>
            <person name="Battey J.N."/>
            <person name="Ouadi S."/>
            <person name="Bakaher N."/>
            <person name="Bovet L."/>
            <person name="Willig A."/>
            <person name="Goepfert S."/>
            <person name="Peitsch M.C."/>
            <person name="Ivanov N.V."/>
        </authorList>
    </citation>
    <scope>NUCLEOTIDE SEQUENCE [LARGE SCALE GENOMIC DNA]</scope>
</reference>
<gene>
    <name evidence="2" type="primary">LOC107787009</name>
</gene>
<keyword evidence="1" id="KW-1185">Reference proteome</keyword>
<reference evidence="2" key="2">
    <citation type="submission" date="2025-08" db="UniProtKB">
        <authorList>
            <consortium name="RefSeq"/>
        </authorList>
    </citation>
    <scope>IDENTIFICATION</scope>
    <source>
        <tissue evidence="2">Leaf</tissue>
    </source>
</reference>
<organism evidence="1 2">
    <name type="scientific">Nicotiana tabacum</name>
    <name type="common">Common tobacco</name>
    <dbReference type="NCBI Taxonomy" id="4097"/>
    <lineage>
        <taxon>Eukaryota</taxon>
        <taxon>Viridiplantae</taxon>
        <taxon>Streptophyta</taxon>
        <taxon>Embryophyta</taxon>
        <taxon>Tracheophyta</taxon>
        <taxon>Spermatophyta</taxon>
        <taxon>Magnoliopsida</taxon>
        <taxon>eudicotyledons</taxon>
        <taxon>Gunneridae</taxon>
        <taxon>Pentapetalae</taxon>
        <taxon>asterids</taxon>
        <taxon>lamiids</taxon>
        <taxon>Solanales</taxon>
        <taxon>Solanaceae</taxon>
        <taxon>Nicotianoideae</taxon>
        <taxon>Nicotianeae</taxon>
        <taxon>Nicotiana</taxon>
    </lineage>
</organism>
<accession>A0AC58RMR9</accession>
<dbReference type="RefSeq" id="XP_075074009.1">
    <property type="nucleotide sequence ID" value="XM_075217908.1"/>
</dbReference>
<sequence length="166" mass="18037">MDSFLVNAPAVIFKSNPDMTQMKMLFCSIGFQLLILDIIAMRELKPTWISCAQHPYVYGVLVLEACATFTGQLSVLSVIAFLGAATTAMHPYVYGVLVLEACATFTGQLSVLSVIAFLGAATTAMPLTKQHCCGFLLMCMGIIMKMLRDNKPLPPRASENFTSLSN</sequence>